<keyword evidence="2" id="KW-1185">Reference proteome</keyword>
<comment type="caution">
    <text evidence="1">The sequence shown here is derived from an EMBL/GenBank/DDBJ whole genome shotgun (WGS) entry which is preliminary data.</text>
</comment>
<feature type="non-terminal residue" evidence="1">
    <location>
        <position position="179"/>
    </location>
</feature>
<dbReference type="Proteomes" id="UP001529510">
    <property type="component" value="Unassembled WGS sequence"/>
</dbReference>
<gene>
    <name evidence="1" type="ORF">M9458_044386</name>
</gene>
<evidence type="ECO:0000313" key="1">
    <source>
        <dbReference type="EMBL" id="KAL0160661.1"/>
    </source>
</evidence>
<accession>A0ABD0NHD6</accession>
<dbReference type="AlphaFoldDB" id="A0ABD0NHD6"/>
<name>A0ABD0NHD6_CIRMR</name>
<reference evidence="1 2" key="1">
    <citation type="submission" date="2024-05" db="EMBL/GenBank/DDBJ databases">
        <title>Genome sequencing and assembly of Indian major carp, Cirrhinus mrigala (Hamilton, 1822).</title>
        <authorList>
            <person name="Mohindra V."/>
            <person name="Chowdhury L.M."/>
            <person name="Lal K."/>
            <person name="Jena J.K."/>
        </authorList>
    </citation>
    <scope>NUCLEOTIDE SEQUENCE [LARGE SCALE GENOMIC DNA]</scope>
    <source>
        <strain evidence="1">CM1030</strain>
        <tissue evidence="1">Blood</tissue>
    </source>
</reference>
<organism evidence="1 2">
    <name type="scientific">Cirrhinus mrigala</name>
    <name type="common">Mrigala</name>
    <dbReference type="NCBI Taxonomy" id="683832"/>
    <lineage>
        <taxon>Eukaryota</taxon>
        <taxon>Metazoa</taxon>
        <taxon>Chordata</taxon>
        <taxon>Craniata</taxon>
        <taxon>Vertebrata</taxon>
        <taxon>Euteleostomi</taxon>
        <taxon>Actinopterygii</taxon>
        <taxon>Neopterygii</taxon>
        <taxon>Teleostei</taxon>
        <taxon>Ostariophysi</taxon>
        <taxon>Cypriniformes</taxon>
        <taxon>Cyprinidae</taxon>
        <taxon>Labeoninae</taxon>
        <taxon>Labeonini</taxon>
        <taxon>Cirrhinus</taxon>
    </lineage>
</organism>
<protein>
    <submittedName>
        <fullName evidence="1">Uncharacterized protein</fullName>
    </submittedName>
</protein>
<sequence length="179" mass="20395">MAEVPEHQVPVLTQQISRVRYYQPVVEIVEDVDALLPERGEGTLHGFGKDTGRQGHVNRMPLYGLVDSRRGRMCFIVSVCFPAYHGRHHQTEGPRCDLSHPLVAMRSSCINPLSGLPSCSCFNLGLMYLPDGHCHAVWRQPGPKYYKPLWRELTKHFTSNMSWNVHAGMYFVFCENIPT</sequence>
<proteinExistence type="predicted"/>
<evidence type="ECO:0000313" key="2">
    <source>
        <dbReference type="Proteomes" id="UP001529510"/>
    </source>
</evidence>
<dbReference type="EMBL" id="JAMKFB020000022">
    <property type="protein sequence ID" value="KAL0160661.1"/>
    <property type="molecule type" value="Genomic_DNA"/>
</dbReference>